<proteinExistence type="inferred from homology"/>
<evidence type="ECO:0000259" key="4">
    <source>
        <dbReference type="PROSITE" id="PS51471"/>
    </source>
</evidence>
<dbReference type="RefSeq" id="XP_010452878.1">
    <property type="nucleotide sequence ID" value="XM_010454576.2"/>
</dbReference>
<name>A0ABM0V9C3_CAMSA</name>
<evidence type="ECO:0000256" key="3">
    <source>
        <dbReference type="RuleBase" id="RU003682"/>
    </source>
</evidence>
<reference evidence="5" key="1">
    <citation type="journal article" date="2014" name="Nat. Commun.">
        <title>The emerging biofuel crop Camelina sativa retains a highly undifferentiated hexaploid genome structure.</title>
        <authorList>
            <person name="Kagale S."/>
            <person name="Koh C."/>
            <person name="Nixon J."/>
            <person name="Bollina V."/>
            <person name="Clarke W.E."/>
            <person name="Tuteja R."/>
            <person name="Spillane C."/>
            <person name="Robinson S.J."/>
            <person name="Links M.G."/>
            <person name="Clarke C."/>
            <person name="Higgins E.E."/>
            <person name="Huebert T."/>
            <person name="Sharpe A.G."/>
            <person name="Parkin I.A."/>
        </authorList>
    </citation>
    <scope>NUCLEOTIDE SEQUENCE [LARGE SCALE GENOMIC DNA]</scope>
    <source>
        <strain evidence="5">cv. DH55</strain>
    </source>
</reference>
<dbReference type="InterPro" id="IPR044861">
    <property type="entry name" value="IPNS-like_FE2OG_OXY"/>
</dbReference>
<evidence type="ECO:0000313" key="5">
    <source>
        <dbReference type="Proteomes" id="UP000694864"/>
    </source>
</evidence>
<gene>
    <name evidence="6" type="primary">LOC104734897</name>
</gene>
<evidence type="ECO:0000256" key="2">
    <source>
        <dbReference type="ARBA" id="ARBA00023004"/>
    </source>
</evidence>
<evidence type="ECO:0000313" key="6">
    <source>
        <dbReference type="RefSeq" id="XP_010452878.1"/>
    </source>
</evidence>
<accession>A0ABM0V9C3</accession>
<dbReference type="SUPFAM" id="SSF51197">
    <property type="entry name" value="Clavaminate synthase-like"/>
    <property type="match status" value="1"/>
</dbReference>
<keyword evidence="5" id="KW-1185">Reference proteome</keyword>
<dbReference type="InterPro" id="IPR027443">
    <property type="entry name" value="IPNS-like_sf"/>
</dbReference>
<protein>
    <submittedName>
        <fullName evidence="6">Flavonol synthase/flavanone 3-hydroxylase-like</fullName>
    </submittedName>
</protein>
<dbReference type="InterPro" id="IPR026992">
    <property type="entry name" value="DIOX_N"/>
</dbReference>
<keyword evidence="3" id="KW-0560">Oxidoreductase</keyword>
<dbReference type="Gene3D" id="2.60.120.330">
    <property type="entry name" value="B-lactam Antibiotic, Isopenicillin N Synthase, Chain"/>
    <property type="match status" value="1"/>
</dbReference>
<dbReference type="InterPro" id="IPR050231">
    <property type="entry name" value="Iron_ascorbate_oxido_reductase"/>
</dbReference>
<dbReference type="Pfam" id="PF03171">
    <property type="entry name" value="2OG-FeII_Oxy"/>
    <property type="match status" value="1"/>
</dbReference>
<keyword evidence="2 3" id="KW-0408">Iron</keyword>
<organism evidence="5 6">
    <name type="scientific">Camelina sativa</name>
    <name type="common">False flax</name>
    <name type="synonym">Myagrum sativum</name>
    <dbReference type="NCBI Taxonomy" id="90675"/>
    <lineage>
        <taxon>Eukaryota</taxon>
        <taxon>Viridiplantae</taxon>
        <taxon>Streptophyta</taxon>
        <taxon>Embryophyta</taxon>
        <taxon>Tracheophyta</taxon>
        <taxon>Spermatophyta</taxon>
        <taxon>Magnoliopsida</taxon>
        <taxon>eudicotyledons</taxon>
        <taxon>Gunneridae</taxon>
        <taxon>Pentapetalae</taxon>
        <taxon>rosids</taxon>
        <taxon>malvids</taxon>
        <taxon>Brassicales</taxon>
        <taxon>Brassicaceae</taxon>
        <taxon>Camelineae</taxon>
        <taxon>Camelina</taxon>
    </lineage>
</organism>
<dbReference type="Pfam" id="PF14226">
    <property type="entry name" value="DIOX_N"/>
    <property type="match status" value="1"/>
</dbReference>
<sequence length="336" mass="38407">MEFERVQDISSSSLLNEAIPLEFIRSEKEQPAITTFRGPTPAIPVVDLGDSDEESVRRAVVKASEEWGLFQVVNHGIPTELIRRLQDVGRRFFELPSSEKESVAKPEDSKDIEGYGTKLQKDLEGKKAWVDHLFHRIWPPSCVNYRFWPKNPPEYREVNEEYAVHVKKLSETLLGILSEGLGLKRDALKEGLGGDRTEYMMKINYYPPCPRPDLALGVPAHTDLSGITLLVPNEVPGLQVFKDDHWFDAEYIPSAVIVHIGDQILRLSNGKYKNVLHRTTVDKDKTRMSWPVFVEPYREMIVGPLPELIGDDNSPKFKSFAFKDYSYRKLNKIPLD</sequence>
<evidence type="ECO:0000256" key="1">
    <source>
        <dbReference type="ARBA" id="ARBA00022723"/>
    </source>
</evidence>
<dbReference type="PROSITE" id="PS51471">
    <property type="entry name" value="FE2OG_OXY"/>
    <property type="match status" value="1"/>
</dbReference>
<feature type="domain" description="Fe2OG dioxygenase" evidence="4">
    <location>
        <begin position="196"/>
        <end position="296"/>
    </location>
</feature>
<dbReference type="Proteomes" id="UP000694864">
    <property type="component" value="Chromosome 13"/>
</dbReference>
<dbReference type="InterPro" id="IPR005123">
    <property type="entry name" value="Oxoglu/Fe-dep_dioxygenase_dom"/>
</dbReference>
<keyword evidence="1 3" id="KW-0479">Metal-binding</keyword>
<reference evidence="6" key="2">
    <citation type="submission" date="2025-08" db="UniProtKB">
        <authorList>
            <consortium name="RefSeq"/>
        </authorList>
    </citation>
    <scope>IDENTIFICATION</scope>
    <source>
        <tissue evidence="6">Leaf</tissue>
    </source>
</reference>
<comment type="similarity">
    <text evidence="3">Belongs to the iron/ascorbate-dependent oxidoreductase family.</text>
</comment>
<dbReference type="PANTHER" id="PTHR47990">
    <property type="entry name" value="2-OXOGLUTARATE (2OG) AND FE(II)-DEPENDENT OXYGENASE SUPERFAMILY PROTEIN-RELATED"/>
    <property type="match status" value="1"/>
</dbReference>
<dbReference type="GeneID" id="104734897"/>